<feature type="non-terminal residue" evidence="2">
    <location>
        <position position="1"/>
    </location>
</feature>
<dbReference type="Gene3D" id="2.120.10.30">
    <property type="entry name" value="TolB, C-terminal domain"/>
    <property type="match status" value="1"/>
</dbReference>
<organism evidence="2">
    <name type="scientific">marine sediment metagenome</name>
    <dbReference type="NCBI Taxonomy" id="412755"/>
    <lineage>
        <taxon>unclassified sequences</taxon>
        <taxon>metagenomes</taxon>
        <taxon>ecological metagenomes</taxon>
    </lineage>
</organism>
<evidence type="ECO:0000256" key="1">
    <source>
        <dbReference type="ARBA" id="ARBA00022737"/>
    </source>
</evidence>
<dbReference type="InterPro" id="IPR011042">
    <property type="entry name" value="6-blade_b-propeller_TolB-like"/>
</dbReference>
<feature type="non-terminal residue" evidence="2">
    <location>
        <position position="487"/>
    </location>
</feature>
<evidence type="ECO:0000313" key="2">
    <source>
        <dbReference type="EMBL" id="KKL12625.1"/>
    </source>
</evidence>
<dbReference type="InterPro" id="IPR001258">
    <property type="entry name" value="NHL_repeat"/>
</dbReference>
<gene>
    <name evidence="2" type="ORF">LCGC14_2533890</name>
</gene>
<name>A0A0F9AT39_9ZZZZ</name>
<dbReference type="PROSITE" id="PS51125">
    <property type="entry name" value="NHL"/>
    <property type="match status" value="1"/>
</dbReference>
<accession>A0A0F9AT39</accession>
<keyword evidence="1" id="KW-0677">Repeat</keyword>
<dbReference type="SUPFAM" id="SSF101898">
    <property type="entry name" value="NHL repeat"/>
    <property type="match status" value="1"/>
</dbReference>
<evidence type="ECO:0008006" key="3">
    <source>
        <dbReference type="Google" id="ProtNLM"/>
    </source>
</evidence>
<dbReference type="AlphaFoldDB" id="A0A0F9AT39"/>
<dbReference type="EMBL" id="LAZR01041183">
    <property type="protein sequence ID" value="KKL12625.1"/>
    <property type="molecule type" value="Genomic_DNA"/>
</dbReference>
<proteinExistence type="predicted"/>
<protein>
    <recommendedName>
        <fullName evidence="3">SMP-30/Gluconolactonase/LRE-like region domain-containing protein</fullName>
    </recommendedName>
</protein>
<comment type="caution">
    <text evidence="2">The sequence shown here is derived from an EMBL/GenBank/DDBJ whole genome shotgun (WGS) entry which is preliminary data.</text>
</comment>
<sequence length="487" mass="54568">KLKVPSAVICDRNGQVYVADYMNDRIQMFDPAGKLLRSISVEKPAAIALHPGTNELYVFSWLLKCRFLDGAGKRIFKATLTRLGPIDDPKPIARYPLPLKRYRETVGSWDGQGGTQYRAELDPWTDPPTIWLVDGGIRLYAVEKDKLVLKRDFDAEAKRAVVHLRRAPSNRQRLYVNPVTGRLYVGEGMIPDGTGRNKAFDQILEIDPDSGGIKIVPLPFNAEEMCFGPRGLVYLRSRSFVARYDPGSWREVPWDYGEHHKSLGFASGRGRRAEVTSALPVFEGINWHMGGMGVSPRGHLAVSCYGVDSLQTRKDEKRVFEGKPYQPRVYPGRVLGKKRALVHVWDRRGRLVHEDAAPGLGDCYGLEIDRDDGLYVLSSGTRMRGPKRWFNDLSGTLIKFRPGKGRIVSASDKAPIVLPKSQHPKRPPDVTSAIQGTAWVSGAQWMYGGVGYFGKNRGVGCACFNTRFCLDYFARSFVPEMDRYSVA</sequence>
<reference evidence="2" key="1">
    <citation type="journal article" date="2015" name="Nature">
        <title>Complex archaea that bridge the gap between prokaryotes and eukaryotes.</title>
        <authorList>
            <person name="Spang A."/>
            <person name="Saw J.H."/>
            <person name="Jorgensen S.L."/>
            <person name="Zaremba-Niedzwiedzka K."/>
            <person name="Martijn J."/>
            <person name="Lind A.E."/>
            <person name="van Eijk R."/>
            <person name="Schleper C."/>
            <person name="Guy L."/>
            <person name="Ettema T.J."/>
        </authorList>
    </citation>
    <scope>NUCLEOTIDE SEQUENCE</scope>
</reference>